<dbReference type="EMBL" id="JAGGLI010000029">
    <property type="protein sequence ID" value="MBP2028475.1"/>
    <property type="molecule type" value="Genomic_DNA"/>
</dbReference>
<accession>A0ABS4KL47</accession>
<keyword evidence="1" id="KW-0472">Membrane</keyword>
<evidence type="ECO:0000256" key="1">
    <source>
        <dbReference type="SAM" id="Phobius"/>
    </source>
</evidence>
<protein>
    <submittedName>
        <fullName evidence="2">Uncharacterized protein</fullName>
    </submittedName>
</protein>
<feature type="transmembrane region" description="Helical" evidence="1">
    <location>
        <begin position="6"/>
        <end position="23"/>
    </location>
</feature>
<feature type="transmembrane region" description="Helical" evidence="1">
    <location>
        <begin position="35"/>
        <end position="54"/>
    </location>
</feature>
<proteinExistence type="predicted"/>
<gene>
    <name evidence="2" type="ORF">J2Z35_002278</name>
</gene>
<evidence type="ECO:0000313" key="2">
    <source>
        <dbReference type="EMBL" id="MBP2028475.1"/>
    </source>
</evidence>
<reference evidence="2 3" key="1">
    <citation type="submission" date="2021-03" db="EMBL/GenBank/DDBJ databases">
        <title>Genomic Encyclopedia of Type Strains, Phase IV (KMG-IV): sequencing the most valuable type-strain genomes for metagenomic binning, comparative biology and taxonomic classification.</title>
        <authorList>
            <person name="Goeker M."/>
        </authorList>
    </citation>
    <scope>NUCLEOTIDE SEQUENCE [LARGE SCALE GENOMIC DNA]</scope>
    <source>
        <strain evidence="2 3">DSM 27512</strain>
    </source>
</reference>
<keyword evidence="3" id="KW-1185">Reference proteome</keyword>
<sequence>MSIKQIQLLLCIGIFINITLSVLKLKNPFEKFAGVGDIGIFLFAAYLIISFFVYKKSKS</sequence>
<dbReference type="Proteomes" id="UP001314903">
    <property type="component" value="Unassembled WGS sequence"/>
</dbReference>
<name>A0ABS4KL47_9FIRM</name>
<dbReference type="RefSeq" id="WP_209661524.1">
    <property type="nucleotide sequence ID" value="NZ_JAGGLI010000029.1"/>
</dbReference>
<evidence type="ECO:0000313" key="3">
    <source>
        <dbReference type="Proteomes" id="UP001314903"/>
    </source>
</evidence>
<organism evidence="2 3">
    <name type="scientific">Acetoanaerobium pronyense</name>
    <dbReference type="NCBI Taxonomy" id="1482736"/>
    <lineage>
        <taxon>Bacteria</taxon>
        <taxon>Bacillati</taxon>
        <taxon>Bacillota</taxon>
        <taxon>Clostridia</taxon>
        <taxon>Peptostreptococcales</taxon>
        <taxon>Filifactoraceae</taxon>
        <taxon>Acetoanaerobium</taxon>
    </lineage>
</organism>
<comment type="caution">
    <text evidence="2">The sequence shown here is derived from an EMBL/GenBank/DDBJ whole genome shotgun (WGS) entry which is preliminary data.</text>
</comment>
<keyword evidence="1" id="KW-1133">Transmembrane helix</keyword>
<keyword evidence="1" id="KW-0812">Transmembrane</keyword>